<sequence length="305" mass="36024">MPFKNITDEELALLKQEFNQLKTIEEKFKFWRVKLRHNYMWVGVTIPLAERGINDFLIKPNNEAETEEFNLHLLEEVSFTDSLRAGGKVMVDSETLVLRLSEKLKDVVNPKPLLESEISWIDSEVEKYQRLPRTANDSNHFFKMSLSACWLKAYEEYYLKRREVSMKHTSYSYATLMGGYAGCELAKYRVYVERKLEEVKNNQTPLAQEDTPLKRQLLIMLYTGMLDKLDHVKNKDRNKLLSVLLNRSEQSIKTELTNIHKRSRVYKIRTEENYSFLLDLFEQVQLNEQVEEVKNELDKLNGVKK</sequence>
<evidence type="ECO:0000313" key="2">
    <source>
        <dbReference type="Proteomes" id="UP000198432"/>
    </source>
</evidence>
<reference evidence="2" key="1">
    <citation type="submission" date="2017-06" db="EMBL/GenBank/DDBJ databases">
        <authorList>
            <person name="Varghese N."/>
            <person name="Submissions S."/>
        </authorList>
    </citation>
    <scope>NUCLEOTIDE SEQUENCE [LARGE SCALE GENOMIC DNA]</scope>
    <source>
        <strain evidence="2">NKM1</strain>
    </source>
</reference>
<dbReference type="AlphaFoldDB" id="A0A239J3S2"/>
<name>A0A239J3S2_9BACT</name>
<dbReference type="EMBL" id="FZOQ01000020">
    <property type="protein sequence ID" value="SNT00460.1"/>
    <property type="molecule type" value="Genomic_DNA"/>
</dbReference>
<dbReference type="RefSeq" id="WP_089320761.1">
    <property type="nucleotide sequence ID" value="NZ_FZOQ01000020.1"/>
</dbReference>
<organism evidence="1 2">
    <name type="scientific">Pontibacter ummariensis</name>
    <dbReference type="NCBI Taxonomy" id="1610492"/>
    <lineage>
        <taxon>Bacteria</taxon>
        <taxon>Pseudomonadati</taxon>
        <taxon>Bacteroidota</taxon>
        <taxon>Cytophagia</taxon>
        <taxon>Cytophagales</taxon>
        <taxon>Hymenobacteraceae</taxon>
        <taxon>Pontibacter</taxon>
    </lineage>
</organism>
<protein>
    <submittedName>
        <fullName evidence="1">Uncharacterized protein</fullName>
    </submittedName>
</protein>
<dbReference type="OrthoDB" id="1495707at2"/>
<dbReference type="Proteomes" id="UP000198432">
    <property type="component" value="Unassembled WGS sequence"/>
</dbReference>
<gene>
    <name evidence="1" type="ORF">SAMN06296052_12030</name>
</gene>
<keyword evidence="2" id="KW-1185">Reference proteome</keyword>
<evidence type="ECO:0000313" key="1">
    <source>
        <dbReference type="EMBL" id="SNT00460.1"/>
    </source>
</evidence>
<accession>A0A239J3S2</accession>
<proteinExistence type="predicted"/>